<feature type="transmembrane region" description="Helical" evidence="9">
    <location>
        <begin position="465"/>
        <end position="486"/>
    </location>
</feature>
<dbReference type="GO" id="GO:0016712">
    <property type="term" value="F:oxidoreductase activity, acting on paired donors, with incorporation or reduction of molecular oxygen, reduced flavin or flavoprotein as one donor, and incorporation of one atom of oxygen"/>
    <property type="evidence" value="ECO:0007669"/>
    <property type="project" value="TreeGrafter"/>
</dbReference>
<dbReference type="Pfam" id="PF00067">
    <property type="entry name" value="p450"/>
    <property type="match status" value="2"/>
</dbReference>
<feature type="transmembrane region" description="Helical" evidence="9">
    <location>
        <begin position="433"/>
        <end position="453"/>
    </location>
</feature>
<accession>A0AA38HYJ4</accession>
<feature type="binding site" description="axial binding residue" evidence="8">
    <location>
        <position position="899"/>
    </location>
    <ligand>
        <name>heme</name>
        <dbReference type="ChEBI" id="CHEBI:30413"/>
    </ligand>
    <ligandPart>
        <name>Fe</name>
        <dbReference type="ChEBI" id="CHEBI:18248"/>
    </ligandPart>
</feature>
<evidence type="ECO:0000313" key="10">
    <source>
        <dbReference type="EMBL" id="KAJ3645221.1"/>
    </source>
</evidence>
<evidence type="ECO:0000256" key="6">
    <source>
        <dbReference type="ARBA" id="ARBA00023033"/>
    </source>
</evidence>
<dbReference type="GO" id="GO:0016020">
    <property type="term" value="C:membrane"/>
    <property type="evidence" value="ECO:0007669"/>
    <property type="project" value="UniProtKB-SubCell"/>
</dbReference>
<dbReference type="Proteomes" id="UP001168821">
    <property type="component" value="Unassembled WGS sequence"/>
</dbReference>
<evidence type="ECO:0000256" key="9">
    <source>
        <dbReference type="SAM" id="Phobius"/>
    </source>
</evidence>
<dbReference type="SUPFAM" id="SSF48264">
    <property type="entry name" value="Cytochrome P450"/>
    <property type="match status" value="2"/>
</dbReference>
<dbReference type="InterPro" id="IPR002401">
    <property type="entry name" value="Cyt_P450_E_grp-I"/>
</dbReference>
<dbReference type="AlphaFoldDB" id="A0AA38HYJ4"/>
<dbReference type="GO" id="GO:0006805">
    <property type="term" value="P:xenobiotic metabolic process"/>
    <property type="evidence" value="ECO:0007669"/>
    <property type="project" value="TreeGrafter"/>
</dbReference>
<proteinExistence type="inferred from homology"/>
<evidence type="ECO:0000256" key="3">
    <source>
        <dbReference type="ARBA" id="ARBA00010617"/>
    </source>
</evidence>
<name>A0AA38HYJ4_9CUCU</name>
<keyword evidence="7 9" id="KW-0472">Membrane</keyword>
<dbReference type="InterPro" id="IPR001128">
    <property type="entry name" value="Cyt_P450"/>
</dbReference>
<evidence type="ECO:0000256" key="4">
    <source>
        <dbReference type="ARBA" id="ARBA00022723"/>
    </source>
</evidence>
<keyword evidence="4 8" id="KW-0479">Metal-binding</keyword>
<keyword evidence="8" id="KW-0349">Heme</keyword>
<dbReference type="GO" id="GO:0020037">
    <property type="term" value="F:heme binding"/>
    <property type="evidence" value="ECO:0007669"/>
    <property type="project" value="InterPro"/>
</dbReference>
<dbReference type="GO" id="GO:0006082">
    <property type="term" value="P:organic acid metabolic process"/>
    <property type="evidence" value="ECO:0007669"/>
    <property type="project" value="TreeGrafter"/>
</dbReference>
<dbReference type="FunFam" id="1.10.630.10:FF:000002">
    <property type="entry name" value="Cytochrome P450 1A1"/>
    <property type="match status" value="2"/>
</dbReference>
<comment type="subcellular location">
    <subcellularLocation>
        <location evidence="2">Membrane</location>
    </subcellularLocation>
</comment>
<reference evidence="10" key="1">
    <citation type="journal article" date="2023" name="G3 (Bethesda)">
        <title>Whole genome assemblies of Zophobas morio and Tenebrio molitor.</title>
        <authorList>
            <person name="Kaur S."/>
            <person name="Stinson S.A."/>
            <person name="diCenzo G.C."/>
        </authorList>
    </citation>
    <scope>NUCLEOTIDE SEQUENCE</scope>
    <source>
        <strain evidence="10">QUZm001</strain>
    </source>
</reference>
<dbReference type="GO" id="GO:0008395">
    <property type="term" value="F:steroid hydroxylase activity"/>
    <property type="evidence" value="ECO:0007669"/>
    <property type="project" value="TreeGrafter"/>
</dbReference>
<dbReference type="PANTHER" id="PTHR24300">
    <property type="entry name" value="CYTOCHROME P450 508A4-RELATED"/>
    <property type="match status" value="1"/>
</dbReference>
<comment type="cofactor">
    <cofactor evidence="1 8">
        <name>heme</name>
        <dbReference type="ChEBI" id="CHEBI:30413"/>
    </cofactor>
</comment>
<keyword evidence="9" id="KW-1133">Transmembrane helix</keyword>
<dbReference type="PANTHER" id="PTHR24300:SF403">
    <property type="entry name" value="CYTOCHROME P450 306A1"/>
    <property type="match status" value="1"/>
</dbReference>
<keyword evidence="6" id="KW-0560">Oxidoreductase</keyword>
<comment type="caution">
    <text evidence="10">The sequence shown here is derived from an EMBL/GenBank/DDBJ whole genome shotgun (WGS) entry which is preliminary data.</text>
</comment>
<dbReference type="GO" id="GO:0005737">
    <property type="term" value="C:cytoplasm"/>
    <property type="evidence" value="ECO:0007669"/>
    <property type="project" value="TreeGrafter"/>
</dbReference>
<dbReference type="PRINTS" id="PR00463">
    <property type="entry name" value="EP450I"/>
</dbReference>
<dbReference type="InterPro" id="IPR050182">
    <property type="entry name" value="Cytochrome_P450_fam2"/>
</dbReference>
<protein>
    <submittedName>
        <fullName evidence="10">Uncharacterized protein</fullName>
    </submittedName>
</protein>
<keyword evidence="9" id="KW-0812">Transmembrane</keyword>
<evidence type="ECO:0000256" key="8">
    <source>
        <dbReference type="PIRSR" id="PIRSR602401-1"/>
    </source>
</evidence>
<keyword evidence="6" id="KW-0503">Monooxygenase</keyword>
<evidence type="ECO:0000313" key="11">
    <source>
        <dbReference type="Proteomes" id="UP001168821"/>
    </source>
</evidence>
<organism evidence="10 11">
    <name type="scientific">Zophobas morio</name>
    <dbReference type="NCBI Taxonomy" id="2755281"/>
    <lineage>
        <taxon>Eukaryota</taxon>
        <taxon>Metazoa</taxon>
        <taxon>Ecdysozoa</taxon>
        <taxon>Arthropoda</taxon>
        <taxon>Hexapoda</taxon>
        <taxon>Insecta</taxon>
        <taxon>Pterygota</taxon>
        <taxon>Neoptera</taxon>
        <taxon>Endopterygota</taxon>
        <taxon>Coleoptera</taxon>
        <taxon>Polyphaga</taxon>
        <taxon>Cucujiformia</taxon>
        <taxon>Tenebrionidae</taxon>
        <taxon>Zophobas</taxon>
    </lineage>
</organism>
<evidence type="ECO:0000256" key="5">
    <source>
        <dbReference type="ARBA" id="ARBA00023004"/>
    </source>
</evidence>
<evidence type="ECO:0000256" key="1">
    <source>
        <dbReference type="ARBA" id="ARBA00001971"/>
    </source>
</evidence>
<keyword evidence="11" id="KW-1185">Reference proteome</keyword>
<comment type="similarity">
    <text evidence="3">Belongs to the cytochrome P450 family.</text>
</comment>
<keyword evidence="5 8" id="KW-0408">Iron</keyword>
<dbReference type="PRINTS" id="PR00385">
    <property type="entry name" value="P450"/>
</dbReference>
<gene>
    <name evidence="10" type="ORF">Zmor_022899</name>
</gene>
<evidence type="ECO:0000256" key="7">
    <source>
        <dbReference type="ARBA" id="ARBA00023136"/>
    </source>
</evidence>
<sequence>MILAALVILVSIIVLYIYYDNRNHLPGPWNLPIIGYLHKLDPVSPHLTLTKLAQKYGPIFRIKLGLVNIAVVSEAKLLNKILLKDETLGRPPLFMMHVMFRGKGLAYTPFSLWKDQRKFTSNFLKLVGATKFSAVRKELEDFITNYAEDFVDHVKTQGNHVTLDPSEALVHYISNVVGTLILGKSFSRDDENRKSLMHNLEIIMHGAQVGGTLNFLPFLRFLPKYRKTLTTFSETVDKVRECLTVYINEYEKPISNDFSATNLIEAFLLQRSKGGPPEIYNMDQLIYLLFDMFIAGTETTLSSLKWLILYLAQYQDVQDKLRKEVVEVLHGKTLEMSDVPKLPYMQAVLTEVSRIRTLVPLGFPHFADKDVYVDDVKIDKGQMIMPLLWAIHMDPKVWHQPEEFCPERFLDDEKKFAFSELILPFQSGKRMCVGYDLAKMMMYLFVVVLVKNFKVEPCESSPIDFSEMLVVGLVTLVFIFVLYIYYDHQKYPPGPWNLPIIGYLHKLDPVSPNLTLTKLAQKYGPIFRIKLGLVNVVVISEAKLLKKILLKDESLGRPPLFMLRVISSGKGLAYSPLSVWKDQRKFTSNFLRSVGITKFSPVKKDLEDLITHYADQFADYISTQGNRVTLDPSDVLVQYVSNVAGTLILGKFFSSDDEVRKNLMHNLETIVFEGQLGGALNFLPFLRFLPKYRKTLTTVSDTMHKIRKSLAVYINECEKTYANHDSATNFIEAFLLQRSKGGPPEIYNLDQLMHLLFDVFTGSTETTLSSLKWTILYLAQYQDVQRKVRQEVLEVLHGKTLEMSDVPKLSYTQAVLTEISRIRTIVPLGFPHYADEDIYVDDVKIRKGTTIMPLLWAIHMDPKVWDQPEEFRPERFLDDEKKFAASESILPFQCGKRMCVGDELARMIIYIFVVGLVKNFKLEPYESSPIDFSGVCGLALVPKPQKIVFVKI</sequence>
<dbReference type="InterPro" id="IPR036396">
    <property type="entry name" value="Cyt_P450_sf"/>
</dbReference>
<evidence type="ECO:0000256" key="2">
    <source>
        <dbReference type="ARBA" id="ARBA00004370"/>
    </source>
</evidence>
<dbReference type="EMBL" id="JALNTZ010000007">
    <property type="protein sequence ID" value="KAJ3645221.1"/>
    <property type="molecule type" value="Genomic_DNA"/>
</dbReference>
<dbReference type="Gene3D" id="1.10.630.10">
    <property type="entry name" value="Cytochrome P450"/>
    <property type="match status" value="2"/>
</dbReference>
<dbReference type="GO" id="GO:0005506">
    <property type="term" value="F:iron ion binding"/>
    <property type="evidence" value="ECO:0007669"/>
    <property type="project" value="InterPro"/>
</dbReference>